<reference evidence="2" key="1">
    <citation type="journal article" date="2021" name="PeerJ">
        <title>Extensive microbial diversity within the chicken gut microbiome revealed by metagenomics and culture.</title>
        <authorList>
            <person name="Gilroy R."/>
            <person name="Ravi A."/>
            <person name="Getino M."/>
            <person name="Pursley I."/>
            <person name="Horton D.L."/>
            <person name="Alikhan N.F."/>
            <person name="Baker D."/>
            <person name="Gharbi K."/>
            <person name="Hall N."/>
            <person name="Watson M."/>
            <person name="Adriaenssens E.M."/>
            <person name="Foster-Nyarko E."/>
            <person name="Jarju S."/>
            <person name="Secka A."/>
            <person name="Antonio M."/>
            <person name="Oren A."/>
            <person name="Chaudhuri R.R."/>
            <person name="La Ragione R."/>
            <person name="Hildebrand F."/>
            <person name="Pallen M.J."/>
        </authorList>
    </citation>
    <scope>NUCLEOTIDE SEQUENCE</scope>
    <source>
        <strain evidence="2">ChiSxjej1B13-11762</strain>
    </source>
</reference>
<evidence type="ECO:0008006" key="4">
    <source>
        <dbReference type="Google" id="ProtNLM"/>
    </source>
</evidence>
<evidence type="ECO:0000313" key="2">
    <source>
        <dbReference type="EMBL" id="HIW83886.1"/>
    </source>
</evidence>
<dbReference type="Proteomes" id="UP000824263">
    <property type="component" value="Unassembled WGS sequence"/>
</dbReference>
<dbReference type="SUPFAM" id="SSF48452">
    <property type="entry name" value="TPR-like"/>
    <property type="match status" value="1"/>
</dbReference>
<feature type="repeat" description="TPR" evidence="1">
    <location>
        <begin position="154"/>
        <end position="187"/>
    </location>
</feature>
<dbReference type="PROSITE" id="PS50005">
    <property type="entry name" value="TPR"/>
    <property type="match status" value="1"/>
</dbReference>
<dbReference type="AlphaFoldDB" id="A0A9D1R8X2"/>
<organism evidence="2 3">
    <name type="scientific">Candidatus Dorea gallistercoris</name>
    <dbReference type="NCBI Taxonomy" id="2838542"/>
    <lineage>
        <taxon>Bacteria</taxon>
        <taxon>Bacillati</taxon>
        <taxon>Bacillota</taxon>
        <taxon>Clostridia</taxon>
        <taxon>Lachnospirales</taxon>
        <taxon>Lachnospiraceae</taxon>
        <taxon>Dorea</taxon>
    </lineage>
</organism>
<dbReference type="EMBL" id="DXGF01000112">
    <property type="protein sequence ID" value="HIW83886.1"/>
    <property type="molecule type" value="Genomic_DNA"/>
</dbReference>
<reference evidence="2" key="2">
    <citation type="submission" date="2021-04" db="EMBL/GenBank/DDBJ databases">
        <authorList>
            <person name="Gilroy R."/>
        </authorList>
    </citation>
    <scope>NUCLEOTIDE SEQUENCE</scope>
    <source>
        <strain evidence="2">ChiSxjej1B13-11762</strain>
    </source>
</reference>
<proteinExistence type="predicted"/>
<keyword evidence="1" id="KW-0802">TPR repeat</keyword>
<dbReference type="Gene3D" id="1.25.40.10">
    <property type="entry name" value="Tetratricopeptide repeat domain"/>
    <property type="match status" value="1"/>
</dbReference>
<comment type="caution">
    <text evidence="2">The sequence shown here is derived from an EMBL/GenBank/DDBJ whole genome shotgun (WGS) entry which is preliminary data.</text>
</comment>
<evidence type="ECO:0000313" key="3">
    <source>
        <dbReference type="Proteomes" id="UP000824263"/>
    </source>
</evidence>
<sequence length="259" mass="30404">MGSLILCHKKRAKQPYEIIRLHIRVYTIEELCYYICNNLYLIDRTIMNRQLCEWLRTELDMSGLADTLQDELARDCSEEEFVLTILRESVIYATAEINKVQGILERLQNQKEVEKLKYKADSLLERGEYAAAVLIYRSIVGEKKDESVDKLFYGRVYASLGTAYGRQFLYEEAAGAYREALSLCEDRDMAKAYLYSYSKAFPQEDYTKLLSGNPLYLSLDKKLKEELRKIHRETDPDIPGEQLEIWKKDYRRIDKDRGI</sequence>
<gene>
    <name evidence="2" type="ORF">H9873_06160</name>
</gene>
<dbReference type="InterPro" id="IPR019734">
    <property type="entry name" value="TPR_rpt"/>
</dbReference>
<protein>
    <recommendedName>
        <fullName evidence="4">Tetratricopeptide repeat protein</fullName>
    </recommendedName>
</protein>
<accession>A0A9D1R8X2</accession>
<dbReference type="InterPro" id="IPR011990">
    <property type="entry name" value="TPR-like_helical_dom_sf"/>
</dbReference>
<name>A0A9D1R8X2_9FIRM</name>
<evidence type="ECO:0000256" key="1">
    <source>
        <dbReference type="PROSITE-ProRule" id="PRU00339"/>
    </source>
</evidence>